<evidence type="ECO:0000313" key="3">
    <source>
        <dbReference type="Proteomes" id="UP000694888"/>
    </source>
</evidence>
<dbReference type="PANTHER" id="PTHR12307:SF53">
    <property type="entry name" value="PROTEIN PHOSPHATASE 1 REGULATORY SUBUNIT"/>
    <property type="match status" value="1"/>
</dbReference>
<feature type="region of interest" description="Disordered" evidence="1">
    <location>
        <begin position="228"/>
        <end position="249"/>
    </location>
</feature>
<dbReference type="Proteomes" id="UP000694888">
    <property type="component" value="Unplaced"/>
</dbReference>
<feature type="region of interest" description="Disordered" evidence="1">
    <location>
        <begin position="457"/>
        <end position="480"/>
    </location>
</feature>
<sequence length="797" mass="87520">MYFCPCSCNDPVDPEAEEHAIVSLPRNLSYVQESYLDRYSVSARFVHNPKIDRSIRREQELERAASAEEEERRLLFGVPRDHHSPAKCAQHFALPSGTSVPRCEGVNGSCCVHPTATHYNYHNTHSHLDHTDPLLFGHSSDIPSSPFYLPSSSATTPFFPQPLPHPHDPSSSPSETTTPTADTARQQQQQTSSPHSSSSLSPGSVFPTGGLLSPAAKVASRLSALLHTPPNESMDHHRDPDLGSSVDGDLIRPESRSLVLNPDHLSPEMDRGGGDLVSCDDGGGCPLRRVNLVSRVPDGEDVGLLRDIDDEEETDTSTDSQATNLFPKPFGSKGKTFFPRSDLDLSSSDLDDTEQVEENEEEVREENKGDEEIESREEVENKGNEVNTNILEQVEQVMESELVQTVEKKPVKGNSYESPDSDAFSEEGVFVNMDDLDSNPDKSATVSDFSDDTFVSEDSVFLSPDEGDLEDESSGGPARKMSLEEAISRAASDLSKISMFQDNSPTQENRAEALSQEVVEGESPKPRLATVGRGSPLRGTSGLKIKITDADSEGAAEQKLESSSSRTAFSDSPVYPDNEFNFSRVALRKSSSLKTNKTPPGTPHRKKVVRFADAMGLDLESVRHVLNMESPPKIPASAMADLRAGINEDRKGVGAKYLCPCFCQPGASDNFFQRVASQKVCLENAIITDVTITGFVRVANIAFHKSVRVRYTHNDWATFHDIAASYVQNSCDGPTDRFSFSIVAPPFFVPGCRLQFAVSFNAGGMEYWDNNEGRNYMFECFAKTVPTESETAWMHFL</sequence>
<dbReference type="InterPro" id="IPR050782">
    <property type="entry name" value="PP1_regulatory_subunit_3"/>
</dbReference>
<feature type="region of interest" description="Disordered" evidence="1">
    <location>
        <begin position="153"/>
        <end position="211"/>
    </location>
</feature>
<feature type="compositionally biased region" description="Polar residues" evidence="1">
    <location>
        <begin position="561"/>
        <end position="570"/>
    </location>
</feature>
<protein>
    <submittedName>
        <fullName evidence="4">Glycogen-binding subunit 76A</fullName>
    </submittedName>
</protein>
<dbReference type="Gene3D" id="2.60.40.2440">
    <property type="entry name" value="Carbohydrate binding type-21 domain"/>
    <property type="match status" value="1"/>
</dbReference>
<organism evidence="3 4">
    <name type="scientific">Aplysia californica</name>
    <name type="common">California sea hare</name>
    <dbReference type="NCBI Taxonomy" id="6500"/>
    <lineage>
        <taxon>Eukaryota</taxon>
        <taxon>Metazoa</taxon>
        <taxon>Spiralia</taxon>
        <taxon>Lophotrochozoa</taxon>
        <taxon>Mollusca</taxon>
        <taxon>Gastropoda</taxon>
        <taxon>Heterobranchia</taxon>
        <taxon>Euthyneura</taxon>
        <taxon>Tectipleura</taxon>
        <taxon>Aplysiida</taxon>
        <taxon>Aplysioidea</taxon>
        <taxon>Aplysiidae</taxon>
        <taxon>Aplysia</taxon>
    </lineage>
</organism>
<feature type="domain" description="CBM21" evidence="2">
    <location>
        <begin position="672"/>
        <end position="779"/>
    </location>
</feature>
<evidence type="ECO:0000313" key="4">
    <source>
        <dbReference type="RefSeq" id="XP_005095651.1"/>
    </source>
</evidence>
<accession>A0ABM0JK77</accession>
<feature type="region of interest" description="Disordered" evidence="1">
    <location>
        <begin position="307"/>
        <end position="388"/>
    </location>
</feature>
<reference evidence="4" key="1">
    <citation type="submission" date="2025-08" db="UniProtKB">
        <authorList>
            <consortium name="RefSeq"/>
        </authorList>
    </citation>
    <scope>IDENTIFICATION</scope>
</reference>
<feature type="region of interest" description="Disordered" evidence="1">
    <location>
        <begin position="516"/>
        <end position="572"/>
    </location>
</feature>
<dbReference type="Pfam" id="PF03370">
    <property type="entry name" value="CBM_21"/>
    <property type="match status" value="1"/>
</dbReference>
<dbReference type="InterPro" id="IPR038175">
    <property type="entry name" value="CBM21_dom_sf"/>
</dbReference>
<evidence type="ECO:0000256" key="1">
    <source>
        <dbReference type="SAM" id="MobiDB-lite"/>
    </source>
</evidence>
<feature type="compositionally biased region" description="Low complexity" evidence="1">
    <location>
        <begin position="169"/>
        <end position="208"/>
    </location>
</feature>
<keyword evidence="3" id="KW-1185">Reference proteome</keyword>
<feature type="compositionally biased region" description="Acidic residues" evidence="1">
    <location>
        <begin position="349"/>
        <end position="375"/>
    </location>
</feature>
<dbReference type="GeneID" id="101852314"/>
<gene>
    <name evidence="4" type="primary">LOC101852314</name>
</gene>
<dbReference type="PROSITE" id="PS51159">
    <property type="entry name" value="CBM21"/>
    <property type="match status" value="1"/>
</dbReference>
<dbReference type="InterPro" id="IPR005036">
    <property type="entry name" value="CBM21_dom"/>
</dbReference>
<proteinExistence type="predicted"/>
<dbReference type="RefSeq" id="XP_005095651.1">
    <property type="nucleotide sequence ID" value="XM_005095594.3"/>
</dbReference>
<name>A0ABM0JK77_APLCA</name>
<dbReference type="PANTHER" id="PTHR12307">
    <property type="entry name" value="PROTEIN PHOSPHATASE 1 REGULATORY SUBUNIT"/>
    <property type="match status" value="1"/>
</dbReference>
<evidence type="ECO:0000259" key="2">
    <source>
        <dbReference type="PROSITE" id="PS51159"/>
    </source>
</evidence>
<feature type="region of interest" description="Disordered" evidence="1">
    <location>
        <begin position="405"/>
        <end position="425"/>
    </location>
</feature>